<evidence type="ECO:0000256" key="4">
    <source>
        <dbReference type="ARBA" id="ARBA00022989"/>
    </source>
</evidence>
<dbReference type="eggNOG" id="ENOG502STI0">
    <property type="taxonomic scope" value="Eukaryota"/>
</dbReference>
<dbReference type="EnsemblProtists" id="EOD25948">
    <property type="protein sequence ID" value="EOD25948"/>
    <property type="gene ID" value="EMIHUDRAFT_237367"/>
</dbReference>
<evidence type="ECO:0000313" key="8">
    <source>
        <dbReference type="EnsemblProtists" id="EOD25948"/>
    </source>
</evidence>
<dbReference type="GO" id="GO:0016020">
    <property type="term" value="C:membrane"/>
    <property type="evidence" value="ECO:0007669"/>
    <property type="project" value="UniProtKB-SubCell"/>
</dbReference>
<comment type="similarity">
    <text evidence="2 6">Belongs to the peroxisomal membrane protein PXMP2/4 family.</text>
</comment>
<keyword evidence="3" id="KW-0812">Transmembrane</keyword>
<feature type="signal peptide" evidence="7">
    <location>
        <begin position="1"/>
        <end position="17"/>
    </location>
</feature>
<evidence type="ECO:0000313" key="9">
    <source>
        <dbReference type="Proteomes" id="UP000013827"/>
    </source>
</evidence>
<evidence type="ECO:0000256" key="7">
    <source>
        <dbReference type="SAM" id="SignalP"/>
    </source>
</evidence>
<evidence type="ECO:0000256" key="1">
    <source>
        <dbReference type="ARBA" id="ARBA00004141"/>
    </source>
</evidence>
<accession>A0A0D3JR13</accession>
<dbReference type="InterPro" id="IPR007248">
    <property type="entry name" value="Mpv17_PMP22"/>
</dbReference>
<evidence type="ECO:0000256" key="2">
    <source>
        <dbReference type="ARBA" id="ARBA00006824"/>
    </source>
</evidence>
<reference evidence="8" key="2">
    <citation type="submission" date="2024-10" db="UniProtKB">
        <authorList>
            <consortium name="EnsemblProtists"/>
        </authorList>
    </citation>
    <scope>IDENTIFICATION</scope>
</reference>
<keyword evidence="4" id="KW-1133">Transmembrane helix</keyword>
<dbReference type="GeneID" id="17271493"/>
<name>A0A0D3JR13_EMIH1</name>
<evidence type="ECO:0000256" key="5">
    <source>
        <dbReference type="ARBA" id="ARBA00023136"/>
    </source>
</evidence>
<reference evidence="9" key="1">
    <citation type="journal article" date="2013" name="Nature">
        <title>Pan genome of the phytoplankton Emiliania underpins its global distribution.</title>
        <authorList>
            <person name="Read B.A."/>
            <person name="Kegel J."/>
            <person name="Klute M.J."/>
            <person name="Kuo A."/>
            <person name="Lefebvre S.C."/>
            <person name="Maumus F."/>
            <person name="Mayer C."/>
            <person name="Miller J."/>
            <person name="Monier A."/>
            <person name="Salamov A."/>
            <person name="Young J."/>
            <person name="Aguilar M."/>
            <person name="Claverie J.M."/>
            <person name="Frickenhaus S."/>
            <person name="Gonzalez K."/>
            <person name="Herman E.K."/>
            <person name="Lin Y.C."/>
            <person name="Napier J."/>
            <person name="Ogata H."/>
            <person name="Sarno A.F."/>
            <person name="Shmutz J."/>
            <person name="Schroeder D."/>
            <person name="de Vargas C."/>
            <person name="Verret F."/>
            <person name="von Dassow P."/>
            <person name="Valentin K."/>
            <person name="Van de Peer Y."/>
            <person name="Wheeler G."/>
            <person name="Dacks J.B."/>
            <person name="Delwiche C.F."/>
            <person name="Dyhrman S.T."/>
            <person name="Glockner G."/>
            <person name="John U."/>
            <person name="Richards T."/>
            <person name="Worden A.Z."/>
            <person name="Zhang X."/>
            <person name="Grigoriev I.V."/>
            <person name="Allen A.E."/>
            <person name="Bidle K."/>
            <person name="Borodovsky M."/>
            <person name="Bowler C."/>
            <person name="Brownlee C."/>
            <person name="Cock J.M."/>
            <person name="Elias M."/>
            <person name="Gladyshev V.N."/>
            <person name="Groth M."/>
            <person name="Guda C."/>
            <person name="Hadaegh A."/>
            <person name="Iglesias-Rodriguez M.D."/>
            <person name="Jenkins J."/>
            <person name="Jones B.M."/>
            <person name="Lawson T."/>
            <person name="Leese F."/>
            <person name="Lindquist E."/>
            <person name="Lobanov A."/>
            <person name="Lomsadze A."/>
            <person name="Malik S.B."/>
            <person name="Marsh M.E."/>
            <person name="Mackinder L."/>
            <person name="Mock T."/>
            <person name="Mueller-Roeber B."/>
            <person name="Pagarete A."/>
            <person name="Parker M."/>
            <person name="Probert I."/>
            <person name="Quesneville H."/>
            <person name="Raines C."/>
            <person name="Rensing S.A."/>
            <person name="Riano-Pachon D.M."/>
            <person name="Richier S."/>
            <person name="Rokitta S."/>
            <person name="Shiraiwa Y."/>
            <person name="Soanes D.M."/>
            <person name="van der Giezen M."/>
            <person name="Wahlund T.M."/>
            <person name="Williams B."/>
            <person name="Wilson W."/>
            <person name="Wolfe G."/>
            <person name="Wurch L.L."/>
        </authorList>
    </citation>
    <scope>NUCLEOTIDE SEQUENCE</scope>
</reference>
<keyword evidence="9" id="KW-1185">Reference proteome</keyword>
<feature type="chain" id="PRO_5044291528" evidence="7">
    <location>
        <begin position="18"/>
        <end position="264"/>
    </location>
</feature>
<proteinExistence type="inferred from homology"/>
<dbReference type="RefSeq" id="XP_005778377.1">
    <property type="nucleotide sequence ID" value="XM_005778320.1"/>
</dbReference>
<keyword evidence="5" id="KW-0472">Membrane</keyword>
<sequence length="264" mass="28571">MHRRQFLLLLSTLGAQSAVVLPGVASYSAALLQHPLETNVLTAVAISAAGDAIVQRSEWERSGKPYDTPRAISFVLFGAFYQGAFNTRAFPWIQEHCQGDALQDLASSLAPDAAALADPSLYRAVECTAFNQLLVVPLVYYPIFFAVTGCVQGLTAEESVERARGSFVGLQLRNWKFWWPVQLCQFGLLPPEWQVPYACAMGLVWNVILSAAAGSAREPDDSEEPGGPAVGVVVPTRQRGAAQVRAGKILEGGGVGLRQRERRT</sequence>
<dbReference type="GO" id="GO:0005737">
    <property type="term" value="C:cytoplasm"/>
    <property type="evidence" value="ECO:0007669"/>
    <property type="project" value="TreeGrafter"/>
</dbReference>
<dbReference type="KEGG" id="ehx:EMIHUDRAFT_237367"/>
<organism evidence="8 9">
    <name type="scientific">Emiliania huxleyi (strain CCMP1516)</name>
    <dbReference type="NCBI Taxonomy" id="280463"/>
    <lineage>
        <taxon>Eukaryota</taxon>
        <taxon>Haptista</taxon>
        <taxon>Haptophyta</taxon>
        <taxon>Prymnesiophyceae</taxon>
        <taxon>Isochrysidales</taxon>
        <taxon>Noelaerhabdaceae</taxon>
        <taxon>Emiliania</taxon>
    </lineage>
</organism>
<dbReference type="PANTHER" id="PTHR11266">
    <property type="entry name" value="PEROXISOMAL MEMBRANE PROTEIN 2, PXMP2 MPV17"/>
    <property type="match status" value="1"/>
</dbReference>
<dbReference type="HOGENOM" id="CLU_1055373_0_0_1"/>
<dbReference type="Pfam" id="PF04117">
    <property type="entry name" value="Mpv17_PMP22"/>
    <property type="match status" value="1"/>
</dbReference>
<dbReference type="PaxDb" id="2903-EOD25948"/>
<dbReference type="Proteomes" id="UP000013827">
    <property type="component" value="Unassembled WGS sequence"/>
</dbReference>
<dbReference type="PANTHER" id="PTHR11266:SF17">
    <property type="entry name" value="PROTEIN MPV17"/>
    <property type="match status" value="1"/>
</dbReference>
<evidence type="ECO:0000256" key="3">
    <source>
        <dbReference type="ARBA" id="ARBA00022692"/>
    </source>
</evidence>
<keyword evidence="7" id="KW-0732">Signal</keyword>
<dbReference type="AlphaFoldDB" id="A0A0D3JR13"/>
<comment type="subcellular location">
    <subcellularLocation>
        <location evidence="1">Membrane</location>
        <topology evidence="1">Multi-pass membrane protein</topology>
    </subcellularLocation>
</comment>
<protein>
    <submittedName>
        <fullName evidence="8">Uncharacterized protein</fullName>
    </submittedName>
</protein>
<evidence type="ECO:0000256" key="6">
    <source>
        <dbReference type="RuleBase" id="RU363053"/>
    </source>
</evidence>